<evidence type="ECO:0000256" key="6">
    <source>
        <dbReference type="ARBA" id="ARBA00022927"/>
    </source>
</evidence>
<dbReference type="GO" id="GO:0000139">
    <property type="term" value="C:Golgi membrane"/>
    <property type="evidence" value="ECO:0007669"/>
    <property type="project" value="UniProtKB-SubCell"/>
</dbReference>
<dbReference type="CDD" id="cd15863">
    <property type="entry name" value="SNARE_GS27"/>
    <property type="match status" value="1"/>
</dbReference>
<comment type="caution">
    <text evidence="15">The sequence shown here is derived from an EMBL/GenBank/DDBJ whole genome shotgun (WGS) entry which is preliminary data.</text>
</comment>
<comment type="similarity">
    <text evidence="10">Belongs to the BOS1 family.</text>
</comment>
<evidence type="ECO:0000256" key="11">
    <source>
        <dbReference type="ARBA" id="ARBA00040957"/>
    </source>
</evidence>
<evidence type="ECO:0000256" key="1">
    <source>
        <dbReference type="ARBA" id="ARBA00004163"/>
    </source>
</evidence>
<dbReference type="Pfam" id="PF12352">
    <property type="entry name" value="V-SNARE_C"/>
    <property type="match status" value="1"/>
</dbReference>
<comment type="subcellular location">
    <subcellularLocation>
        <location evidence="1">Endoplasmic reticulum membrane</location>
        <topology evidence="1">Single-pass type IV membrane protein</topology>
    </subcellularLocation>
    <subcellularLocation>
        <location evidence="2">Golgi apparatus membrane</location>
        <topology evidence="2">Single-pass type IV membrane protein</topology>
    </subcellularLocation>
</comment>
<dbReference type="GO" id="GO:0031902">
    <property type="term" value="C:late endosome membrane"/>
    <property type="evidence" value="ECO:0007669"/>
    <property type="project" value="TreeGrafter"/>
</dbReference>
<dbReference type="FunCoup" id="A0A423XG38">
    <property type="interactions" value="55"/>
</dbReference>
<dbReference type="GO" id="GO:0006906">
    <property type="term" value="P:vesicle fusion"/>
    <property type="evidence" value="ECO:0007669"/>
    <property type="project" value="TreeGrafter"/>
</dbReference>
<dbReference type="PANTHER" id="PTHR21230">
    <property type="entry name" value="VESICLE TRANSPORT V-SNARE PROTEIN VTI1-RELATED"/>
    <property type="match status" value="1"/>
</dbReference>
<gene>
    <name evidence="15" type="ORF">VPNG_02988</name>
</gene>
<dbReference type="InParanoid" id="A0A423XG38"/>
<feature type="compositionally biased region" description="Basic and acidic residues" evidence="13">
    <location>
        <begin position="7"/>
        <end position="17"/>
    </location>
</feature>
<keyword evidence="3" id="KW-0813">Transport</keyword>
<dbReference type="Proteomes" id="UP000285146">
    <property type="component" value="Unassembled WGS sequence"/>
</dbReference>
<keyword evidence="16" id="KW-1185">Reference proteome</keyword>
<dbReference type="STRING" id="1230097.A0A423XG38"/>
<dbReference type="PIRSF" id="PIRSF028865">
    <property type="entry name" value="Membrin-2"/>
    <property type="match status" value="1"/>
</dbReference>
<accession>A0A423XG38</accession>
<dbReference type="GO" id="GO:0000149">
    <property type="term" value="F:SNARE binding"/>
    <property type="evidence" value="ECO:0007669"/>
    <property type="project" value="TreeGrafter"/>
</dbReference>
<feature type="region of interest" description="Disordered" evidence="13">
    <location>
        <begin position="1"/>
        <end position="22"/>
    </location>
</feature>
<feature type="transmembrane region" description="Helical" evidence="14">
    <location>
        <begin position="276"/>
        <end position="296"/>
    </location>
</feature>
<evidence type="ECO:0000256" key="13">
    <source>
        <dbReference type="SAM" id="MobiDB-lite"/>
    </source>
</evidence>
<reference evidence="15 16" key="1">
    <citation type="submission" date="2015-09" db="EMBL/GenBank/DDBJ databases">
        <title>Host preference determinants of Valsa canker pathogens revealed by comparative genomics.</title>
        <authorList>
            <person name="Yin Z."/>
            <person name="Huang L."/>
        </authorList>
    </citation>
    <scope>NUCLEOTIDE SEQUENCE [LARGE SCALE GENOMIC DNA]</scope>
    <source>
        <strain evidence="15 16">SXYLt</strain>
    </source>
</reference>
<sequence length="297" mass="32049">MPTTQNSERRGGPEVRSKSVARALPPIMNTTFNSALKQSTSIRKDLANLSSQPQTESSPAAIISPAALGSLSASLTAFQRTIDEYNSLAKQELNPAKQEKAHERIRNFRNELSEYRKDFEALKSARDEALHGQSRNELLGRRPYVSATPENPYASSSAGAAATSSSYGGYGGGGGGHARNTSGGAGVGGSSNGYGLMGSNDLTREQHALREQNFFAGTNSALDEYIARGQAVLGDLGSQKDMLKNTQKRLYSVANTLGVSGDTIRMIEKRSREDKWIFGAGVVVFFGFCWLCLHFLR</sequence>
<organism evidence="15 16">
    <name type="scientific">Cytospora leucostoma</name>
    <dbReference type="NCBI Taxonomy" id="1230097"/>
    <lineage>
        <taxon>Eukaryota</taxon>
        <taxon>Fungi</taxon>
        <taxon>Dikarya</taxon>
        <taxon>Ascomycota</taxon>
        <taxon>Pezizomycotina</taxon>
        <taxon>Sordariomycetes</taxon>
        <taxon>Sordariomycetidae</taxon>
        <taxon>Diaporthales</taxon>
        <taxon>Cytosporaceae</taxon>
        <taxon>Cytospora</taxon>
    </lineage>
</organism>
<dbReference type="GO" id="GO:0012507">
    <property type="term" value="C:ER to Golgi transport vesicle membrane"/>
    <property type="evidence" value="ECO:0007669"/>
    <property type="project" value="TreeGrafter"/>
</dbReference>
<dbReference type="InterPro" id="IPR027027">
    <property type="entry name" value="GOSR2/Membrin/Bos1"/>
</dbReference>
<dbReference type="GO" id="GO:0005789">
    <property type="term" value="C:endoplasmic reticulum membrane"/>
    <property type="evidence" value="ECO:0007669"/>
    <property type="project" value="UniProtKB-SubCell"/>
</dbReference>
<evidence type="ECO:0000256" key="5">
    <source>
        <dbReference type="ARBA" id="ARBA00022892"/>
    </source>
</evidence>
<evidence type="ECO:0000256" key="8">
    <source>
        <dbReference type="ARBA" id="ARBA00023034"/>
    </source>
</evidence>
<evidence type="ECO:0000256" key="10">
    <source>
        <dbReference type="ARBA" id="ARBA00037983"/>
    </source>
</evidence>
<dbReference type="EMBL" id="LKEB01000010">
    <property type="protein sequence ID" value="ROW15199.1"/>
    <property type="molecule type" value="Genomic_DNA"/>
</dbReference>
<evidence type="ECO:0000256" key="7">
    <source>
        <dbReference type="ARBA" id="ARBA00022989"/>
    </source>
</evidence>
<dbReference type="GO" id="GO:0015031">
    <property type="term" value="P:protein transport"/>
    <property type="evidence" value="ECO:0007669"/>
    <property type="project" value="UniProtKB-KW"/>
</dbReference>
<keyword evidence="5" id="KW-0931">ER-Golgi transport</keyword>
<dbReference type="GO" id="GO:0031201">
    <property type="term" value="C:SNARE complex"/>
    <property type="evidence" value="ECO:0007669"/>
    <property type="project" value="TreeGrafter"/>
</dbReference>
<dbReference type="GO" id="GO:0005484">
    <property type="term" value="F:SNAP receptor activity"/>
    <property type="evidence" value="ECO:0007669"/>
    <property type="project" value="InterPro"/>
</dbReference>
<evidence type="ECO:0000256" key="9">
    <source>
        <dbReference type="ARBA" id="ARBA00023136"/>
    </source>
</evidence>
<keyword evidence="7 14" id="KW-1133">Transmembrane helix</keyword>
<keyword evidence="8" id="KW-0333">Golgi apparatus</keyword>
<dbReference type="FunFam" id="1.20.5.110:FF:000054">
    <property type="entry name" value="Protein transport protein BOS1"/>
    <property type="match status" value="1"/>
</dbReference>
<dbReference type="Gene3D" id="1.20.5.110">
    <property type="match status" value="1"/>
</dbReference>
<keyword evidence="6" id="KW-0653">Protein transport</keyword>
<protein>
    <recommendedName>
        <fullName evidence="11">Protein transport protein BOS1</fullName>
    </recommendedName>
</protein>
<evidence type="ECO:0000313" key="15">
    <source>
        <dbReference type="EMBL" id="ROW15199.1"/>
    </source>
</evidence>
<dbReference type="AlphaFoldDB" id="A0A423XG38"/>
<evidence type="ECO:0000256" key="14">
    <source>
        <dbReference type="SAM" id="Phobius"/>
    </source>
</evidence>
<evidence type="ECO:0000313" key="16">
    <source>
        <dbReference type="Proteomes" id="UP000285146"/>
    </source>
</evidence>
<dbReference type="GO" id="GO:0006888">
    <property type="term" value="P:endoplasmic reticulum to Golgi vesicle-mediated transport"/>
    <property type="evidence" value="ECO:0007669"/>
    <property type="project" value="TreeGrafter"/>
</dbReference>
<evidence type="ECO:0000256" key="12">
    <source>
        <dbReference type="SAM" id="Coils"/>
    </source>
</evidence>
<evidence type="ECO:0000256" key="4">
    <source>
        <dbReference type="ARBA" id="ARBA00022692"/>
    </source>
</evidence>
<dbReference type="PANTHER" id="PTHR21230:SF1">
    <property type="entry name" value="GOLGI SNAP RECEPTOR COMPLEX MEMBER 2"/>
    <property type="match status" value="1"/>
</dbReference>
<proteinExistence type="inferred from homology"/>
<evidence type="ECO:0000256" key="2">
    <source>
        <dbReference type="ARBA" id="ARBA00004409"/>
    </source>
</evidence>
<dbReference type="OrthoDB" id="158360at2759"/>
<keyword evidence="9 14" id="KW-0472">Membrane</keyword>
<feature type="coiled-coil region" evidence="12">
    <location>
        <begin position="98"/>
        <end position="125"/>
    </location>
</feature>
<keyword evidence="12" id="KW-0175">Coiled coil</keyword>
<evidence type="ECO:0000256" key="3">
    <source>
        <dbReference type="ARBA" id="ARBA00022448"/>
    </source>
</evidence>
<name>A0A423XG38_9PEZI</name>
<keyword evidence="4 14" id="KW-0812">Transmembrane</keyword>